<proteinExistence type="inferred from homology"/>
<dbReference type="EMBL" id="JAATTO010000080">
    <property type="protein sequence ID" value="MBC9983766.1"/>
    <property type="molecule type" value="Genomic_DNA"/>
</dbReference>
<organism evidence="2 3">
    <name type="scientific">Bradyrhizobium campsiandrae</name>
    <dbReference type="NCBI Taxonomy" id="1729892"/>
    <lineage>
        <taxon>Bacteria</taxon>
        <taxon>Pseudomonadati</taxon>
        <taxon>Pseudomonadota</taxon>
        <taxon>Alphaproteobacteria</taxon>
        <taxon>Hyphomicrobiales</taxon>
        <taxon>Nitrobacteraceae</taxon>
        <taxon>Bradyrhizobium</taxon>
    </lineage>
</organism>
<evidence type="ECO:0000256" key="1">
    <source>
        <dbReference type="ARBA" id="ARBA00005254"/>
    </source>
</evidence>
<evidence type="ECO:0000313" key="3">
    <source>
        <dbReference type="Proteomes" id="UP000639516"/>
    </source>
</evidence>
<protein>
    <submittedName>
        <fullName evidence="2">Enoyl-CoA hydratase/isomerase family protein</fullName>
    </submittedName>
</protein>
<dbReference type="SUPFAM" id="SSF52096">
    <property type="entry name" value="ClpP/crotonase"/>
    <property type="match status" value="1"/>
</dbReference>
<dbReference type="InterPro" id="IPR051683">
    <property type="entry name" value="Enoyl-CoA_Hydratase/Isomerase"/>
</dbReference>
<comment type="caution">
    <text evidence="2">The sequence shown here is derived from an EMBL/GenBank/DDBJ whole genome shotgun (WGS) entry which is preliminary data.</text>
</comment>
<gene>
    <name evidence="2" type="ORF">HA482_36855</name>
</gene>
<reference evidence="2 3" key="1">
    <citation type="journal article" date="2020" name="Arch. Microbiol.">
        <title>Bradyrhizobium campsiandrae sp. nov., a nitrogen-fixing bacterial strain isolated from a native leguminous tree from the Amazon adapted to flooded conditions.</title>
        <authorList>
            <person name="Cabral Michel D."/>
            <person name="Martins da Costa E."/>
            <person name="Azarias Guimaraes A."/>
            <person name="Soares de Carvalho T."/>
            <person name="Santos de Castro Caputo P."/>
            <person name="Willems A."/>
            <person name="de Souza Moreira F.M."/>
        </authorList>
    </citation>
    <scope>NUCLEOTIDE SEQUENCE [LARGE SCALE GENOMIC DNA]</scope>
    <source>
        <strain evidence="3">INPA 384B</strain>
    </source>
</reference>
<dbReference type="Proteomes" id="UP000639516">
    <property type="component" value="Unassembled WGS sequence"/>
</dbReference>
<comment type="similarity">
    <text evidence="1">Belongs to the enoyl-CoA hydratase/isomerase family.</text>
</comment>
<keyword evidence="3" id="KW-1185">Reference proteome</keyword>
<dbReference type="InterPro" id="IPR029045">
    <property type="entry name" value="ClpP/crotonase-like_dom_sf"/>
</dbReference>
<dbReference type="PANTHER" id="PTHR42964:SF1">
    <property type="entry name" value="POLYKETIDE BIOSYNTHESIS ENOYL-COA HYDRATASE PKSH-RELATED"/>
    <property type="match status" value="1"/>
</dbReference>
<dbReference type="CDD" id="cd06558">
    <property type="entry name" value="crotonase-like"/>
    <property type="match status" value="1"/>
</dbReference>
<name>A0ABR7UJB2_9BRAD</name>
<evidence type="ECO:0000313" key="2">
    <source>
        <dbReference type="EMBL" id="MBC9983766.1"/>
    </source>
</evidence>
<dbReference type="InterPro" id="IPR014748">
    <property type="entry name" value="Enoyl-CoA_hydra_C"/>
</dbReference>
<dbReference type="Pfam" id="PF00378">
    <property type="entry name" value="ECH_1"/>
    <property type="match status" value="1"/>
</dbReference>
<dbReference type="Gene3D" id="1.10.12.10">
    <property type="entry name" value="Lyase 2-enoyl-coa Hydratase, Chain A, domain 2"/>
    <property type="match status" value="1"/>
</dbReference>
<dbReference type="PANTHER" id="PTHR42964">
    <property type="entry name" value="ENOYL-COA HYDRATASE"/>
    <property type="match status" value="1"/>
</dbReference>
<dbReference type="RefSeq" id="WP_188105325.1">
    <property type="nucleotide sequence ID" value="NZ_JAANIH010000047.1"/>
</dbReference>
<dbReference type="Gene3D" id="3.90.226.10">
    <property type="entry name" value="2-enoyl-CoA Hydratase, Chain A, domain 1"/>
    <property type="match status" value="1"/>
</dbReference>
<sequence length="275" mass="29324">MKLPDCETLKLTLRNTRLDILMNRPEQRNAINAQMAAELTDLLNRLHATRDVRLVVLRGAGGNFCAGGDIKERKAVAEAAVPGTDPVKERNERAGWMFRTLQNLPQTTIAAVEGSAFGGGLGFACCADLTIVTESARMGMPEVTLGIAPAQIAPFVVKRVGLSRARQLALTASRFGGREAYEFGVAQYLCADNGMDAKIEEVAAQVTRCAPMASAATKEILLAVGSIPDAEMAAFAAERFSALANGPEGREGQLAFVEKRPPAWAAHLTQSGRGQ</sequence>
<accession>A0ABR7UJB2</accession>
<dbReference type="InterPro" id="IPR001753">
    <property type="entry name" value="Enoyl-CoA_hydra/iso"/>
</dbReference>